<protein>
    <submittedName>
        <fullName evidence="1">Uncharacterized protein</fullName>
    </submittedName>
</protein>
<evidence type="ECO:0000313" key="1">
    <source>
        <dbReference type="EMBL" id="SDI32761.1"/>
    </source>
</evidence>
<name>A0A1G8JNV7_9BACI</name>
<reference evidence="1 2" key="1">
    <citation type="submission" date="2016-10" db="EMBL/GenBank/DDBJ databases">
        <authorList>
            <person name="de Groot N.N."/>
        </authorList>
    </citation>
    <scope>NUCLEOTIDE SEQUENCE [LARGE SCALE GENOMIC DNA]</scope>
    <source>
        <strain evidence="1 2">DSM 21771</strain>
    </source>
</reference>
<dbReference type="RefSeq" id="WP_176764546.1">
    <property type="nucleotide sequence ID" value="NZ_FNEN01000001.1"/>
</dbReference>
<accession>A0A1G8JNV7</accession>
<dbReference type="Proteomes" id="UP000198853">
    <property type="component" value="Unassembled WGS sequence"/>
</dbReference>
<proteinExistence type="predicted"/>
<keyword evidence="2" id="KW-1185">Reference proteome</keyword>
<dbReference type="AlphaFoldDB" id="A0A1G8JNV7"/>
<sequence length="57" mass="6786">MKKIIVSLGIIVLGIIAYRYRYVLLRNRITRRIIIKTVMEIPPLRRRALKKYSPFAT</sequence>
<organism evidence="1 2">
    <name type="scientific">Natribacillus halophilus</name>
    <dbReference type="NCBI Taxonomy" id="549003"/>
    <lineage>
        <taxon>Bacteria</taxon>
        <taxon>Bacillati</taxon>
        <taxon>Bacillota</taxon>
        <taxon>Bacilli</taxon>
        <taxon>Bacillales</taxon>
        <taxon>Bacillaceae</taxon>
        <taxon>Natribacillus</taxon>
    </lineage>
</organism>
<dbReference type="EMBL" id="FNEN01000001">
    <property type="protein sequence ID" value="SDI32761.1"/>
    <property type="molecule type" value="Genomic_DNA"/>
</dbReference>
<evidence type="ECO:0000313" key="2">
    <source>
        <dbReference type="Proteomes" id="UP000198853"/>
    </source>
</evidence>
<gene>
    <name evidence="1" type="ORF">SAMN04488123_101318</name>
</gene>